<evidence type="ECO:0000256" key="1">
    <source>
        <dbReference type="SAM" id="MobiDB-lite"/>
    </source>
</evidence>
<dbReference type="InterPro" id="IPR039564">
    <property type="entry name" value="Peptidase_C39-like"/>
</dbReference>
<evidence type="ECO:0000256" key="2">
    <source>
        <dbReference type="SAM" id="SignalP"/>
    </source>
</evidence>
<reference evidence="4 5" key="2">
    <citation type="submission" date="2022-06" db="EMBL/GenBank/DDBJ databases">
        <title>Genomic Encyclopedia of Type Strains, Phase I: the one thousand microbial genomes (KMG-I) project.</title>
        <authorList>
            <person name="Kyrpides N."/>
        </authorList>
    </citation>
    <scope>NUCLEOTIDE SEQUENCE [LARGE SCALE GENOMIC DNA]</scope>
    <source>
        <strain evidence="4 5">DSM 43889</strain>
    </source>
</reference>
<proteinExistence type="predicted"/>
<dbReference type="CDD" id="cd02549">
    <property type="entry name" value="Peptidase_C39A"/>
    <property type="match status" value="1"/>
</dbReference>
<evidence type="ECO:0000313" key="5">
    <source>
        <dbReference type="Proteomes" id="UP000791080"/>
    </source>
</evidence>
<evidence type="ECO:0000259" key="3">
    <source>
        <dbReference type="Pfam" id="PF13529"/>
    </source>
</evidence>
<organism evidence="4 5">
    <name type="scientific">Actinoalloteichus caeruleus DSM 43889</name>
    <dbReference type="NCBI Taxonomy" id="1120930"/>
    <lineage>
        <taxon>Bacteria</taxon>
        <taxon>Bacillati</taxon>
        <taxon>Actinomycetota</taxon>
        <taxon>Actinomycetes</taxon>
        <taxon>Pseudonocardiales</taxon>
        <taxon>Pseudonocardiaceae</taxon>
        <taxon>Actinoalloteichus</taxon>
        <taxon>Actinoalloteichus cyanogriseus</taxon>
    </lineage>
</organism>
<reference evidence="4 5" key="1">
    <citation type="submission" date="2013-07" db="EMBL/GenBank/DDBJ databases">
        <authorList>
            <consortium name="DOE Joint Genome Institute"/>
            <person name="Reeve W."/>
            <person name="Huntemann M."/>
            <person name="Han J."/>
            <person name="Chen A."/>
            <person name="Kyrpides N."/>
            <person name="Mavromatis K."/>
            <person name="Markowitz V."/>
            <person name="Palaniappan K."/>
            <person name="Ivanova N."/>
            <person name="Schaumberg A."/>
            <person name="Pati A."/>
            <person name="Liolios K."/>
            <person name="Nordberg H.P."/>
            <person name="Cantor M.N."/>
            <person name="Hua S.X."/>
            <person name="Woyke T."/>
        </authorList>
    </citation>
    <scope>NUCLEOTIDE SEQUENCE [LARGE SCALE GENOMIC DNA]</scope>
    <source>
        <strain evidence="4 5">DSM 43889</strain>
    </source>
</reference>
<protein>
    <submittedName>
        <fullName evidence="4">Peptidase_C39 like family protein</fullName>
    </submittedName>
</protein>
<feature type="chain" id="PRO_5045130879" evidence="2">
    <location>
        <begin position="33"/>
        <end position="429"/>
    </location>
</feature>
<dbReference type="RefSeq" id="WP_026419192.1">
    <property type="nucleotide sequence ID" value="NZ_AUBJ02000001.1"/>
</dbReference>
<sequence>MTGTSFSRRSRRGLAALVGLTLLTPTATPAQAGEASRNRQEPVIAYHEWRSAADLTRGELDGTTAAPDGGALVVGTPVGTVDRDGPGGTRTYEYATWTSPERRDDLAATELVPSWNAVTPAGTWLRVEVRAVTAQGGRTGWYSLGDWASGDSHILRTTVPGQSDSHARVNVDTLVAAGATRFDGYQLRVTLYREAGSDLTPELVMAGAMVSDVPTRSEVPTGPGAGAWGTELAVPRYSQNVHRGKYPEYGGGGEVWCSPTSTTMLLEYWGVGPSEEDLSWIEDGYVDPQVAHAARHTYDHDYAGAGNWPFNTAYAAHFGLRAHVTRLASITELEEHIMAGIPVITSVSFRADELDGAGYGTNGHLFVVVGFDDEGNVIVNDPASPDNEAVRRVYDRDQFNTVWLRTQREGGSGPGGIAYVIRDADTPLP</sequence>
<dbReference type="Proteomes" id="UP000791080">
    <property type="component" value="Unassembled WGS sequence"/>
</dbReference>
<feature type="domain" description="Peptidase C39-like" evidence="3">
    <location>
        <begin position="232"/>
        <end position="383"/>
    </location>
</feature>
<keyword evidence="2" id="KW-0732">Signal</keyword>
<evidence type="ECO:0000313" key="4">
    <source>
        <dbReference type="EMBL" id="MCP2329782.1"/>
    </source>
</evidence>
<dbReference type="InterPro" id="IPR039563">
    <property type="entry name" value="Peptidase_C39_single_dom"/>
</dbReference>
<dbReference type="Gene3D" id="3.90.70.10">
    <property type="entry name" value="Cysteine proteinases"/>
    <property type="match status" value="1"/>
</dbReference>
<accession>A0ABT1JBA8</accession>
<feature type="region of interest" description="Disordered" evidence="1">
    <location>
        <begin position="63"/>
        <end position="89"/>
    </location>
</feature>
<dbReference type="Pfam" id="PF13529">
    <property type="entry name" value="Peptidase_C39_2"/>
    <property type="match status" value="1"/>
</dbReference>
<keyword evidence="5" id="KW-1185">Reference proteome</keyword>
<comment type="caution">
    <text evidence="4">The sequence shown here is derived from an EMBL/GenBank/DDBJ whole genome shotgun (WGS) entry which is preliminary data.</text>
</comment>
<feature type="signal peptide" evidence="2">
    <location>
        <begin position="1"/>
        <end position="32"/>
    </location>
</feature>
<dbReference type="EMBL" id="AUBJ02000001">
    <property type="protein sequence ID" value="MCP2329782.1"/>
    <property type="molecule type" value="Genomic_DNA"/>
</dbReference>
<name>A0ABT1JBA8_ACTCY</name>
<gene>
    <name evidence="4" type="ORF">G443_000052</name>
</gene>